<dbReference type="RefSeq" id="WP_007992329.1">
    <property type="nucleotide sequence ID" value="NZ_BAEM01000063.1"/>
</dbReference>
<dbReference type="Proteomes" id="UP000006320">
    <property type="component" value="Unassembled WGS sequence"/>
</dbReference>
<gene>
    <name evidence="1" type="ORF">GCHA_4698</name>
</gene>
<evidence type="ECO:0000313" key="1">
    <source>
        <dbReference type="EMBL" id="GAC12615.1"/>
    </source>
</evidence>
<comment type="caution">
    <text evidence="1">The sequence shown here is derived from an EMBL/GenBank/DDBJ whole genome shotgun (WGS) entry which is preliminary data.</text>
</comment>
<name>A0AAV3V8V3_9ALTE</name>
<sequence length="76" mass="8227">MSNQLDKNSISETIADTISETEKRKLYKAVSSQRQKAISTITGAYSYVKANPIKSTGLAVLGGVLITSILRSKSQH</sequence>
<proteinExistence type="predicted"/>
<organism evidence="1 2">
    <name type="scientific">Paraglaciecola chathamensis S18K6</name>
    <dbReference type="NCBI Taxonomy" id="1127672"/>
    <lineage>
        <taxon>Bacteria</taxon>
        <taxon>Pseudomonadati</taxon>
        <taxon>Pseudomonadota</taxon>
        <taxon>Gammaproteobacteria</taxon>
        <taxon>Alteromonadales</taxon>
        <taxon>Alteromonadaceae</taxon>
        <taxon>Paraglaciecola</taxon>
    </lineage>
</organism>
<reference evidence="1 2" key="1">
    <citation type="journal article" date="2017" name="Antonie Van Leeuwenhoek">
        <title>Rhizobium rhizosphaerae sp. nov., a novel species isolated from rice rhizosphere.</title>
        <authorList>
            <person name="Zhao J.J."/>
            <person name="Zhang J."/>
            <person name="Zhang R.J."/>
            <person name="Zhang C.W."/>
            <person name="Yin H.Q."/>
            <person name="Zhang X.X."/>
        </authorList>
    </citation>
    <scope>NUCLEOTIDE SEQUENCE [LARGE SCALE GENOMIC DNA]</scope>
    <source>
        <strain evidence="1 2">S18K6</strain>
    </source>
</reference>
<evidence type="ECO:0000313" key="2">
    <source>
        <dbReference type="Proteomes" id="UP000006320"/>
    </source>
</evidence>
<accession>A0AAV3V8V3</accession>
<dbReference type="EMBL" id="BAEM01000063">
    <property type="protein sequence ID" value="GAC12615.1"/>
    <property type="molecule type" value="Genomic_DNA"/>
</dbReference>
<evidence type="ECO:0008006" key="3">
    <source>
        <dbReference type="Google" id="ProtNLM"/>
    </source>
</evidence>
<dbReference type="AlphaFoldDB" id="A0AAV3V8V3"/>
<protein>
    <recommendedName>
        <fullName evidence="3">DUF883 domain-containing protein</fullName>
    </recommendedName>
</protein>